<dbReference type="Pfam" id="PF23189">
    <property type="entry name" value="UPF0261_C"/>
    <property type="match status" value="1"/>
</dbReference>
<gene>
    <name evidence="3" type="ORF">E4U42_001580</name>
</gene>
<organism evidence="3 4">
    <name type="scientific">Claviceps africana</name>
    <dbReference type="NCBI Taxonomy" id="83212"/>
    <lineage>
        <taxon>Eukaryota</taxon>
        <taxon>Fungi</taxon>
        <taxon>Dikarya</taxon>
        <taxon>Ascomycota</taxon>
        <taxon>Pezizomycotina</taxon>
        <taxon>Sordariomycetes</taxon>
        <taxon>Hypocreomycetidae</taxon>
        <taxon>Hypocreales</taxon>
        <taxon>Clavicipitaceae</taxon>
        <taxon>Claviceps</taxon>
    </lineage>
</organism>
<dbReference type="Gene3D" id="3.40.50.12020">
    <property type="entry name" value="Uncharacterised protein family UPF0261, NN domain"/>
    <property type="match status" value="1"/>
</dbReference>
<comment type="caution">
    <text evidence="3">The sequence shown here is derived from an EMBL/GenBank/DDBJ whole genome shotgun (WGS) entry which is preliminary data.</text>
</comment>
<proteinExistence type="predicted"/>
<evidence type="ECO:0000259" key="2">
    <source>
        <dbReference type="Pfam" id="PF23189"/>
    </source>
</evidence>
<dbReference type="PANTHER" id="PTHR31862">
    <property type="entry name" value="UPF0261 DOMAIN PROTEIN (AFU_ORTHOLOGUE AFUA_1G10120)"/>
    <property type="match status" value="1"/>
</dbReference>
<reference evidence="3" key="1">
    <citation type="journal article" date="2020" name="bioRxiv">
        <title>Whole genome comparisons of ergot fungi reveals the divergence and evolution of species within the genus Claviceps are the result of varying mechanisms driving genome evolution and host range expansion.</title>
        <authorList>
            <person name="Wyka S.A."/>
            <person name="Mondo S.J."/>
            <person name="Liu M."/>
            <person name="Dettman J."/>
            <person name="Nalam V."/>
            <person name="Broders K.D."/>
        </authorList>
    </citation>
    <scope>NUCLEOTIDE SEQUENCE</scope>
    <source>
        <strain evidence="3">CCC 489</strain>
    </source>
</reference>
<dbReference type="InterPro" id="IPR051353">
    <property type="entry name" value="Tobamovirus_resist_UPF0261"/>
</dbReference>
<dbReference type="EMBL" id="SRPY01000148">
    <property type="protein sequence ID" value="KAG5927903.1"/>
    <property type="molecule type" value="Genomic_DNA"/>
</dbReference>
<name>A0A8K0JBM3_9HYPO</name>
<dbReference type="NCBIfam" id="NF002674">
    <property type="entry name" value="PRK02399.1-2"/>
    <property type="match status" value="1"/>
</dbReference>
<dbReference type="InterPro" id="IPR056778">
    <property type="entry name" value="UPF0261_C"/>
</dbReference>
<evidence type="ECO:0000313" key="4">
    <source>
        <dbReference type="Proteomes" id="UP000811619"/>
    </source>
</evidence>
<protein>
    <submittedName>
        <fullName evidence="3">Uncharacterized protein</fullName>
    </submittedName>
</protein>
<accession>A0A8K0JBM3</accession>
<dbReference type="Pfam" id="PF06792">
    <property type="entry name" value="UPF0261"/>
    <property type="match status" value="1"/>
</dbReference>
<feature type="domain" description="UPF0261" evidence="1">
    <location>
        <begin position="4"/>
        <end position="177"/>
    </location>
</feature>
<dbReference type="Proteomes" id="UP000811619">
    <property type="component" value="Unassembled WGS sequence"/>
</dbReference>
<dbReference type="InterPro" id="IPR044122">
    <property type="entry name" value="UPF0261_N"/>
</dbReference>
<dbReference type="PANTHER" id="PTHR31862:SF1">
    <property type="entry name" value="UPF0261 DOMAIN PROTEIN (AFU_ORTHOLOGUE AFUA_1G10120)"/>
    <property type="match status" value="1"/>
</dbReference>
<evidence type="ECO:0000259" key="1">
    <source>
        <dbReference type="Pfam" id="PF06792"/>
    </source>
</evidence>
<sequence length="413" mass="43816">MPAAVAIVGTCDTKLEELLFLCRQIAAAPGSVKTHLIDVGRHATCSPEIRVHAADMLSRYHPELDMTTLSRGDFIDTMGSCAAQAVNDMYRQGQIDGIIAAGGSGGTAMASRVMRNLPIGLPKLMVSTVASGDTGPIVGETDMTLMYSVVDIAGLNHLLREVLCNAGAAIAAAAVAYSARRGQRPGQVPTKKRVGITMFGVTTPGVDRIRKTLEDQYHVETYVFHATGHGGKAMERLIADGQIDAVIDLTTTEICDYIMGGTMSAGEERLDAAVQAAIPTIISLGALDMANFGAKDSVPERYHGRTQAEHNPMVTLVRSSPQDAKAIGQFICRKLKRTLNPGLVQMWLPRGGVSMLSVPGGPFHDAEADAVLFDTIKEGLQDTGIRVVEDAGSINDDAFAARVVEAMAKLMGL</sequence>
<feature type="domain" description="UPF0261" evidence="2">
    <location>
        <begin position="191"/>
        <end position="411"/>
    </location>
</feature>
<dbReference type="PIRSF" id="PIRSF033271">
    <property type="entry name" value="UCP033271"/>
    <property type="match status" value="1"/>
</dbReference>
<dbReference type="OrthoDB" id="10264588at2759"/>
<dbReference type="AlphaFoldDB" id="A0A8K0JBM3"/>
<dbReference type="CDD" id="cd15488">
    <property type="entry name" value="Tm-1-like"/>
    <property type="match status" value="1"/>
</dbReference>
<keyword evidence="4" id="KW-1185">Reference proteome</keyword>
<dbReference type="Gene3D" id="3.40.50.12030">
    <property type="entry name" value="Uncharacterised protein family UPF0261, NC domain"/>
    <property type="match status" value="1"/>
</dbReference>
<evidence type="ECO:0000313" key="3">
    <source>
        <dbReference type="EMBL" id="KAG5927903.1"/>
    </source>
</evidence>
<dbReference type="InterPro" id="IPR008322">
    <property type="entry name" value="UPF0261"/>
</dbReference>